<gene>
    <name evidence="1" type="ORF">GCM10010985_38060</name>
</gene>
<keyword evidence="2" id="KW-1185">Reference proteome</keyword>
<evidence type="ECO:0008006" key="3">
    <source>
        <dbReference type="Google" id="ProtNLM"/>
    </source>
</evidence>
<organism evidence="1 2">
    <name type="scientific">Caballeronia grimmiae</name>
    <dbReference type="NCBI Taxonomy" id="1071679"/>
    <lineage>
        <taxon>Bacteria</taxon>
        <taxon>Pseudomonadati</taxon>
        <taxon>Pseudomonadota</taxon>
        <taxon>Betaproteobacteria</taxon>
        <taxon>Burkholderiales</taxon>
        <taxon>Burkholderiaceae</taxon>
        <taxon>Caballeronia</taxon>
    </lineage>
</organism>
<sequence length="95" mass="10496">MNVIALDGLVGMPIHSRSGKSVGRIAGIVAEERGGECVVVGVQVNSHGFSGRVMRWMLNAFTPSVWRGRSENSVRTYAWESIDWTDLQNLRLHDA</sequence>
<evidence type="ECO:0000313" key="2">
    <source>
        <dbReference type="Proteomes" id="UP000597138"/>
    </source>
</evidence>
<evidence type="ECO:0000313" key="1">
    <source>
        <dbReference type="EMBL" id="GGD79921.1"/>
    </source>
</evidence>
<protein>
    <recommendedName>
        <fullName evidence="3">PRC-barrel domain-containing protein</fullName>
    </recommendedName>
</protein>
<dbReference type="Proteomes" id="UP000597138">
    <property type="component" value="Unassembled WGS sequence"/>
</dbReference>
<proteinExistence type="predicted"/>
<name>A0ABQ1RUY8_9BURK</name>
<reference evidence="2" key="1">
    <citation type="journal article" date="2019" name="Int. J. Syst. Evol. Microbiol.">
        <title>The Global Catalogue of Microorganisms (GCM) 10K type strain sequencing project: providing services to taxonomists for standard genome sequencing and annotation.</title>
        <authorList>
            <consortium name="The Broad Institute Genomics Platform"/>
            <consortium name="The Broad Institute Genome Sequencing Center for Infectious Disease"/>
            <person name="Wu L."/>
            <person name="Ma J."/>
        </authorList>
    </citation>
    <scope>NUCLEOTIDE SEQUENCE [LARGE SCALE GENOMIC DNA]</scope>
    <source>
        <strain evidence="2">CGMCC 1.11013</strain>
    </source>
</reference>
<accession>A0ABQ1RUY8</accession>
<dbReference type="EMBL" id="BMEG01000006">
    <property type="protein sequence ID" value="GGD79921.1"/>
    <property type="molecule type" value="Genomic_DNA"/>
</dbReference>
<comment type="caution">
    <text evidence="1">The sequence shown here is derived from an EMBL/GenBank/DDBJ whole genome shotgun (WGS) entry which is preliminary data.</text>
</comment>